<evidence type="ECO:0000313" key="4">
    <source>
        <dbReference type="Proteomes" id="UP000002008"/>
    </source>
</evidence>
<organism evidence="3 4">
    <name type="scientific">Chloroflexus aurantiacus (strain ATCC 29366 / DSM 635 / J-10-fl)</name>
    <dbReference type="NCBI Taxonomy" id="324602"/>
    <lineage>
        <taxon>Bacteria</taxon>
        <taxon>Bacillati</taxon>
        <taxon>Chloroflexota</taxon>
        <taxon>Chloroflexia</taxon>
        <taxon>Chloroflexales</taxon>
        <taxon>Chloroflexineae</taxon>
        <taxon>Chloroflexaceae</taxon>
        <taxon>Chloroflexus</taxon>
    </lineage>
</organism>
<evidence type="ECO:0000259" key="2">
    <source>
        <dbReference type="Pfam" id="PF13559"/>
    </source>
</evidence>
<dbReference type="AlphaFoldDB" id="A9WJX3"/>
<feature type="transmembrane region" description="Helical" evidence="1">
    <location>
        <begin position="174"/>
        <end position="195"/>
    </location>
</feature>
<evidence type="ECO:0000256" key="1">
    <source>
        <dbReference type="SAM" id="Phobius"/>
    </source>
</evidence>
<dbReference type="HOGENOM" id="CLU_857110_0_0_0"/>
<evidence type="ECO:0000313" key="3">
    <source>
        <dbReference type="EMBL" id="ABY36589.1"/>
    </source>
</evidence>
<dbReference type="EMBL" id="CP000909">
    <property type="protein sequence ID" value="ABY36589.1"/>
    <property type="molecule type" value="Genomic_DNA"/>
</dbReference>
<feature type="domain" description="Protein-glutamine gamma-glutamyltransferase-like C-terminal" evidence="2">
    <location>
        <begin position="241"/>
        <end position="305"/>
    </location>
</feature>
<dbReference type="EnsemblBacteria" id="ABY36589">
    <property type="protein sequence ID" value="ABY36589"/>
    <property type="gene ID" value="Caur_3404"/>
</dbReference>
<dbReference type="Pfam" id="PF13559">
    <property type="entry name" value="DUF4129"/>
    <property type="match status" value="1"/>
</dbReference>
<dbReference type="InParanoid" id="A9WJX3"/>
<dbReference type="KEGG" id="cau:Caur_3404"/>
<dbReference type="eggNOG" id="ENOG5033I4N">
    <property type="taxonomic scope" value="Bacteria"/>
</dbReference>
<reference evidence="4" key="1">
    <citation type="journal article" date="2011" name="BMC Genomics">
        <title>Complete genome sequence of the filamentous anoxygenic phototrophic bacterium Chloroflexus aurantiacus.</title>
        <authorList>
            <person name="Tang K.H."/>
            <person name="Barry K."/>
            <person name="Chertkov O."/>
            <person name="Dalin E."/>
            <person name="Han C.S."/>
            <person name="Hauser L.J."/>
            <person name="Honchak B.M."/>
            <person name="Karbach L.E."/>
            <person name="Land M.L."/>
            <person name="Lapidus A."/>
            <person name="Larimer F.W."/>
            <person name="Mikhailova N."/>
            <person name="Pitluck S."/>
            <person name="Pierson B.K."/>
            <person name="Blankenship R.E."/>
        </authorList>
    </citation>
    <scope>NUCLEOTIDE SEQUENCE [LARGE SCALE GENOMIC DNA]</scope>
    <source>
        <strain evidence="4">ATCC 29366 / DSM 635 / J-10-fl</strain>
    </source>
</reference>
<keyword evidence="4" id="KW-1185">Reference proteome</keyword>
<dbReference type="Proteomes" id="UP000002008">
    <property type="component" value="Chromosome"/>
</dbReference>
<name>A9WJX3_CHLAA</name>
<dbReference type="PATRIC" id="fig|324602.8.peg.3832"/>
<sequence>MRLRLSLIGCWLITWLIWSADVSAQPVEVSLTEYDRLLRATYTAAQRGDLLEVRALADDLTTIRQVRMPDGQIAPVDQSWLAEMLAQPTPDLPLISARLGALIDALEPTGSAVAADALQHWEAVFNEPPFNRSQSESWLTRFLNWLFERLADLLPDLPDVPEAPVAGDSSPISGIIWVMLAVVALLFAGLLLFWVRGVRRVFQPVTTAASPTTDPVTFAAAQRLAEAARQAGDLRNAVRYLYLAVLLWLDDQKILPYQPSLTNREHLQRLQDWPALRDQLLPLMTTFEKTWYGLQAIDEATFAGYEQQATSLFKQVRSPNEAAS</sequence>
<keyword evidence="1" id="KW-1133">Transmembrane helix</keyword>
<proteinExistence type="predicted"/>
<dbReference type="STRING" id="324602.Caur_3404"/>
<dbReference type="RefSeq" id="WP_012259242.1">
    <property type="nucleotide sequence ID" value="NC_010175.1"/>
</dbReference>
<dbReference type="InterPro" id="IPR025403">
    <property type="entry name" value="TgpA-like_C"/>
</dbReference>
<gene>
    <name evidence="3" type="ordered locus">Caur_3404</name>
</gene>
<keyword evidence="1" id="KW-0812">Transmembrane</keyword>
<keyword evidence="1" id="KW-0472">Membrane</keyword>
<protein>
    <recommendedName>
        <fullName evidence="2">Protein-glutamine gamma-glutamyltransferase-like C-terminal domain-containing protein</fullName>
    </recommendedName>
</protein>
<accession>A9WJX3</accession>